<dbReference type="CDD" id="cd05123">
    <property type="entry name" value="STKc_AGC"/>
    <property type="match status" value="1"/>
</dbReference>
<evidence type="ECO:0000256" key="4">
    <source>
        <dbReference type="ARBA" id="ARBA00022777"/>
    </source>
</evidence>
<evidence type="ECO:0000256" key="1">
    <source>
        <dbReference type="ARBA" id="ARBA00022527"/>
    </source>
</evidence>
<gene>
    <name evidence="8" type="ORF">FVE85_6642</name>
</gene>
<dbReference type="GO" id="GO:0005524">
    <property type="term" value="F:ATP binding"/>
    <property type="evidence" value="ECO:0007669"/>
    <property type="project" value="UniProtKB-UniRule"/>
</dbReference>
<dbReference type="EMBL" id="VRMN01000001">
    <property type="protein sequence ID" value="KAA8499057.1"/>
    <property type="molecule type" value="Genomic_DNA"/>
</dbReference>
<comment type="caution">
    <text evidence="8">The sequence shown here is derived from an EMBL/GenBank/DDBJ whole genome shotgun (WGS) entry which is preliminary data.</text>
</comment>
<keyword evidence="1" id="KW-0723">Serine/threonine-protein kinase</keyword>
<name>A0A5J4Z8S3_PORPP</name>
<evidence type="ECO:0000313" key="8">
    <source>
        <dbReference type="EMBL" id="KAA8499057.1"/>
    </source>
</evidence>
<dbReference type="FunFam" id="1.10.510.10:FF:000571">
    <property type="entry name" value="Maternal embryonic leucine zipper kinase"/>
    <property type="match status" value="1"/>
</dbReference>
<keyword evidence="9" id="KW-1185">Reference proteome</keyword>
<dbReference type="SUPFAM" id="SSF56112">
    <property type="entry name" value="Protein kinase-like (PK-like)"/>
    <property type="match status" value="1"/>
</dbReference>
<dbReference type="Gene3D" id="3.30.200.20">
    <property type="entry name" value="Phosphorylase Kinase, domain 1"/>
    <property type="match status" value="1"/>
</dbReference>
<reference evidence="9" key="1">
    <citation type="journal article" date="2019" name="Nat. Commun.">
        <title>Expansion of phycobilisome linker gene families in mesophilic red algae.</title>
        <authorList>
            <person name="Lee J."/>
            <person name="Kim D."/>
            <person name="Bhattacharya D."/>
            <person name="Yoon H.S."/>
        </authorList>
    </citation>
    <scope>NUCLEOTIDE SEQUENCE [LARGE SCALE GENOMIC DNA]</scope>
    <source>
        <strain evidence="9">CCMP 1328</strain>
    </source>
</reference>
<accession>A0A5J4Z8S3</accession>
<dbReference type="Pfam" id="PF00069">
    <property type="entry name" value="Pkinase"/>
    <property type="match status" value="1"/>
</dbReference>
<dbReference type="GO" id="GO:0004674">
    <property type="term" value="F:protein serine/threonine kinase activity"/>
    <property type="evidence" value="ECO:0007669"/>
    <property type="project" value="UniProtKB-KW"/>
</dbReference>
<dbReference type="InterPro" id="IPR017441">
    <property type="entry name" value="Protein_kinase_ATP_BS"/>
</dbReference>
<protein>
    <submittedName>
        <fullName evidence="8">Serine/threonine-protein kinase gad8</fullName>
    </submittedName>
</protein>
<keyword evidence="4 8" id="KW-0418">Kinase</keyword>
<dbReference type="OMA" id="YAKSICG"/>
<proteinExistence type="predicted"/>
<evidence type="ECO:0000256" key="2">
    <source>
        <dbReference type="ARBA" id="ARBA00022679"/>
    </source>
</evidence>
<organism evidence="8 9">
    <name type="scientific">Porphyridium purpureum</name>
    <name type="common">Red alga</name>
    <name type="synonym">Porphyridium cruentum</name>
    <dbReference type="NCBI Taxonomy" id="35688"/>
    <lineage>
        <taxon>Eukaryota</taxon>
        <taxon>Rhodophyta</taxon>
        <taxon>Bangiophyceae</taxon>
        <taxon>Porphyridiales</taxon>
        <taxon>Porphyridiaceae</taxon>
        <taxon>Porphyridium</taxon>
    </lineage>
</organism>
<sequence length="400" mass="42765">MGMFDCCLGTSATAPASSGAAAAAASSAMPAGVALPGCELLRLLGEGSFGTVILVRERQTGNLYAVKIMSKAQLASEDQLANIALERQVLREAGPHPFIVECAAGFQTENAVVLVLEYLPGGDFYDLLRSKGLLSEEQAQFYLAEVVVGIGELHAHKFVLRDLKLENILLDADGHVRLTDFGLAGKVNTVGDTSITDLSGTAIYQAPEILSGKGHGTPVDWWALGILAFIMMTGKPPFGGSDRAELYAAIEKAEIDLESNPKAQGWDPITKDFIQGLLTKNPAKRLGSGGVQDVISHPFFRGIDWEALLRMELEPPIKLGIEKAGLGEKDAMAAQQAKEQLRKKLDQAAKDRKGVYGVLAEFQEIRAGGRASIGLDFDNKRSDQDDGAALKKAGFSLLKK</sequence>
<feature type="binding site" evidence="6">
    <location>
        <position position="67"/>
    </location>
    <ligand>
        <name>ATP</name>
        <dbReference type="ChEBI" id="CHEBI:30616"/>
    </ligand>
</feature>
<keyword evidence="5 6" id="KW-0067">ATP-binding</keyword>
<evidence type="ECO:0000256" key="3">
    <source>
        <dbReference type="ARBA" id="ARBA00022741"/>
    </source>
</evidence>
<dbReference type="AlphaFoldDB" id="A0A5J4Z8S3"/>
<dbReference type="OrthoDB" id="63267at2759"/>
<dbReference type="InterPro" id="IPR000719">
    <property type="entry name" value="Prot_kinase_dom"/>
</dbReference>
<keyword evidence="3 6" id="KW-0547">Nucleotide-binding</keyword>
<dbReference type="Gene3D" id="1.10.510.10">
    <property type="entry name" value="Transferase(Phosphotransferase) domain 1"/>
    <property type="match status" value="1"/>
</dbReference>
<dbReference type="PROSITE" id="PS50011">
    <property type="entry name" value="PROTEIN_KINASE_DOM"/>
    <property type="match status" value="1"/>
</dbReference>
<dbReference type="PANTHER" id="PTHR24351">
    <property type="entry name" value="RIBOSOMAL PROTEIN S6 KINASE"/>
    <property type="match status" value="1"/>
</dbReference>
<dbReference type="SMART" id="SM00220">
    <property type="entry name" value="S_TKc"/>
    <property type="match status" value="1"/>
</dbReference>
<evidence type="ECO:0000259" key="7">
    <source>
        <dbReference type="PROSITE" id="PS50011"/>
    </source>
</evidence>
<dbReference type="InterPro" id="IPR011009">
    <property type="entry name" value="Kinase-like_dom_sf"/>
</dbReference>
<dbReference type="InterPro" id="IPR045270">
    <property type="entry name" value="STKc_AGC"/>
</dbReference>
<evidence type="ECO:0000256" key="5">
    <source>
        <dbReference type="ARBA" id="ARBA00022840"/>
    </source>
</evidence>
<evidence type="ECO:0000256" key="6">
    <source>
        <dbReference type="PROSITE-ProRule" id="PRU10141"/>
    </source>
</evidence>
<feature type="domain" description="Protein kinase" evidence="7">
    <location>
        <begin position="38"/>
        <end position="300"/>
    </location>
</feature>
<keyword evidence="2" id="KW-0808">Transferase</keyword>
<dbReference type="PROSITE" id="PS00107">
    <property type="entry name" value="PROTEIN_KINASE_ATP"/>
    <property type="match status" value="1"/>
</dbReference>
<dbReference type="Proteomes" id="UP000324585">
    <property type="component" value="Unassembled WGS sequence"/>
</dbReference>
<evidence type="ECO:0000313" key="9">
    <source>
        <dbReference type="Proteomes" id="UP000324585"/>
    </source>
</evidence>